<evidence type="ECO:0000313" key="7">
    <source>
        <dbReference type="EMBL" id="AWR96118.1"/>
    </source>
</evidence>
<feature type="domain" description="HD" evidence="5">
    <location>
        <begin position="155"/>
        <end position="243"/>
    </location>
</feature>
<proteinExistence type="predicted"/>
<dbReference type="InterPro" id="IPR052117">
    <property type="entry name" value="Cas10/Csm1_subtype-III-A"/>
</dbReference>
<evidence type="ECO:0000256" key="2">
    <source>
        <dbReference type="ARBA" id="ARBA00023118"/>
    </source>
</evidence>
<dbReference type="Proteomes" id="UP000248410">
    <property type="component" value="Chromosome"/>
</dbReference>
<keyword evidence="2" id="KW-0051">Antiviral defense</keyword>
<accession>A0A2U9IJ83</accession>
<reference evidence="7 8" key="1">
    <citation type="submission" date="2018-05" db="EMBL/GenBank/DDBJ databases">
        <title>Complete Genome Sequences of Extremely Thermoacidophilic, Metal-Mobilizing Type-Strain Members of the Archaeal Family Sulfolobaceae: Acidianus brierleyi DSM-1651T, Acidianus sulfidivorans DSM-18786T, Metallosphaera hakonensis DSM-7519T, and Metallosphaera prunae DSM-10039T.</title>
        <authorList>
            <person name="Counts J.A."/>
            <person name="Kelly R.M."/>
        </authorList>
    </citation>
    <scope>NUCLEOTIDE SEQUENCE [LARGE SCALE GENOMIC DNA]</scope>
    <source>
        <strain evidence="7 8">JP7</strain>
    </source>
</reference>
<feature type="domain" description="Cas10/Cmr2 second palm" evidence="6">
    <location>
        <begin position="571"/>
        <end position="710"/>
    </location>
</feature>
<keyword evidence="1" id="KW-0547">Nucleotide-binding</keyword>
<dbReference type="InterPro" id="IPR006674">
    <property type="entry name" value="HD_domain"/>
</dbReference>
<evidence type="ECO:0000259" key="5">
    <source>
        <dbReference type="Pfam" id="PF01966"/>
    </source>
</evidence>
<evidence type="ECO:0000256" key="3">
    <source>
        <dbReference type="SAM" id="Coils"/>
    </source>
</evidence>
<dbReference type="OrthoDB" id="44247at2157"/>
<dbReference type="PANTHER" id="PTHR36528:SF1">
    <property type="entry name" value="CRISPR SYSTEM SINGLE-STRAND-SPECIFIC DEOXYRIBONUCLEASE CAS10_CSM1 (SUBTYPE III-A)"/>
    <property type="match status" value="1"/>
</dbReference>
<dbReference type="SUPFAM" id="SSF109604">
    <property type="entry name" value="HD-domain/PDEase-like"/>
    <property type="match status" value="1"/>
</dbReference>
<dbReference type="Pfam" id="PF01966">
    <property type="entry name" value="HD"/>
    <property type="match status" value="1"/>
</dbReference>
<dbReference type="PANTHER" id="PTHR36528">
    <property type="entry name" value="CRISPR SYSTEM SINGLE-STRAND-SPECIFIC DEOXYRIBONUCLEASE CAS10/CSM1 (SUBTYPE III-A)"/>
    <property type="match status" value="1"/>
</dbReference>
<keyword evidence="8" id="KW-1185">Reference proteome</keyword>
<feature type="compositionally biased region" description="Basic and acidic residues" evidence="4">
    <location>
        <begin position="305"/>
        <end position="315"/>
    </location>
</feature>
<evidence type="ECO:0000259" key="6">
    <source>
        <dbReference type="Pfam" id="PF22335"/>
    </source>
</evidence>
<evidence type="ECO:0000256" key="1">
    <source>
        <dbReference type="ARBA" id="ARBA00022741"/>
    </source>
</evidence>
<dbReference type="EMBL" id="CP029288">
    <property type="protein sequence ID" value="AWR96118.1"/>
    <property type="molecule type" value="Genomic_DNA"/>
</dbReference>
<dbReference type="AlphaFoldDB" id="A0A2U9IJ83"/>
<name>A0A2U9IJ83_9CREN</name>
<dbReference type="Gene3D" id="3.30.70.270">
    <property type="match status" value="1"/>
</dbReference>
<evidence type="ECO:0000256" key="4">
    <source>
        <dbReference type="SAM" id="MobiDB-lite"/>
    </source>
</evidence>
<dbReference type="GO" id="GO:0000166">
    <property type="term" value="F:nucleotide binding"/>
    <property type="evidence" value="ECO:0007669"/>
    <property type="project" value="UniProtKB-KW"/>
</dbReference>
<organism evidence="7 8">
    <name type="scientific">Acidianus sulfidivorans JP7</name>
    <dbReference type="NCBI Taxonomy" id="619593"/>
    <lineage>
        <taxon>Archaea</taxon>
        <taxon>Thermoproteota</taxon>
        <taxon>Thermoprotei</taxon>
        <taxon>Sulfolobales</taxon>
        <taxon>Sulfolobaceae</taxon>
        <taxon>Acidianus</taxon>
    </lineage>
</organism>
<sequence>MRGKLLLPEKRVEFVDETEVQKLRNDLVTTLKAFSNLACELAGKNETIATDIFADLISIIYKLPMVISYVPNDNISTPYEYFFAYIVYRHIADSIQINDIESLLKKLEEQKGALKEVIRYAQNLERVYEKLLLVPADTRPGYNFTSLASHLQLSSILVWLLQKDSLDLNYLRIAALLHDLGKLFNPTQHVSESSKILEEVIEGSECLKPSLSRVKSLIDQHHRSLENILNKADRLAAATDRLSEIVKNALDNSKIKGCYDSCYGENANTKGCMECLEKYGKDVYSEESERLYETISKVINAQENKLNEEKKEGETGKGNNNNNSHEKGPIGYLVYADFPSIQRFITSFPKLREMSFASFLVDFVTSVYSFIVLDQTYYEKTGKKSRIPAEALLSGYGGHSYIIVRSDFGSKEDVKSSLKEVSNSALSKLDIKLDVKVVDFAYYNYVRNYGEIIYDMMSESYERYLISDYGKIYSYGLHRVCDNCGIRPAADVVDAGTEDEEYLCTTCKLVRDLSKNRGFMAKYNATYYLFSGDINGISPKNDIKFESKEKDANKYAMEIIAGYNNENDSKYVALIKADGNNAGEIFVSSVTFSEYVDKSFRLDFGVKKMFYDTVLEILNSSGDNSVKKDLVSRLLVGVLYLGGDDIAMLAPSIVAVPFATKMFKKSLEYTGFTFKVGIISVKPDHPVQFVYKATDTLMEKSKIQSSENSVQTKSESQTSGKSSIGVLVFSSTLATDGVVEKDLEEKTKNKERFLVVSNSIDDVEKFLKEMELYDFGKLIELYGNQEEGRKIIRDKIRPLENFVNYADTHMFYDALAYILRAKARSEENSLTRKTVDLILKGRNEFVFPLYDYYFVLKSIRVGI</sequence>
<dbReference type="GO" id="GO:0016787">
    <property type="term" value="F:hydrolase activity"/>
    <property type="evidence" value="ECO:0007669"/>
    <property type="project" value="UniProtKB-KW"/>
</dbReference>
<keyword evidence="7" id="KW-0378">Hydrolase</keyword>
<dbReference type="InterPro" id="IPR043128">
    <property type="entry name" value="Rev_trsase/Diguanyl_cyclase"/>
</dbReference>
<gene>
    <name evidence="7" type="ORF">DFR86_00165</name>
</gene>
<evidence type="ECO:0000313" key="8">
    <source>
        <dbReference type="Proteomes" id="UP000248410"/>
    </source>
</evidence>
<keyword evidence="3" id="KW-0175">Coiled coil</keyword>
<dbReference type="Pfam" id="PF22335">
    <property type="entry name" value="Cas10-Cmr2_palm2"/>
    <property type="match status" value="1"/>
</dbReference>
<dbReference type="InterPro" id="IPR054767">
    <property type="entry name" value="Cas10-Cmr2_palm2"/>
</dbReference>
<protein>
    <submittedName>
        <fullName evidence="7">Phosphohydrolase</fullName>
    </submittedName>
</protein>
<feature type="coiled-coil region" evidence="3">
    <location>
        <begin position="97"/>
        <end position="124"/>
    </location>
</feature>
<dbReference type="KEGG" id="asul:DFR86_00165"/>
<dbReference type="Gene3D" id="1.10.3210.10">
    <property type="entry name" value="Hypothetical protein af1432"/>
    <property type="match status" value="1"/>
</dbReference>
<dbReference type="GO" id="GO:0051607">
    <property type="term" value="P:defense response to virus"/>
    <property type="evidence" value="ECO:0007669"/>
    <property type="project" value="UniProtKB-KW"/>
</dbReference>
<feature type="region of interest" description="Disordered" evidence="4">
    <location>
        <begin position="303"/>
        <end position="325"/>
    </location>
</feature>